<sequence>MDLDQAVLRMPHKSNARMPAHANDPAARSKCRSSECEKFALKFLDLLLQLFNFLIETFNFFVKCLTQLLKTGILVHH</sequence>
<evidence type="ECO:0000313" key="2">
    <source>
        <dbReference type="Proteomes" id="UP000191612"/>
    </source>
</evidence>
<evidence type="ECO:0000313" key="1">
    <source>
        <dbReference type="EMBL" id="OQD84472.1"/>
    </source>
</evidence>
<dbReference type="AlphaFoldDB" id="A0A1V6Q6D1"/>
<dbReference type="Proteomes" id="UP000191612">
    <property type="component" value="Unassembled WGS sequence"/>
</dbReference>
<keyword evidence="2" id="KW-1185">Reference proteome</keyword>
<organism evidence="1 2">
    <name type="scientific">Penicillium solitum</name>
    <dbReference type="NCBI Taxonomy" id="60172"/>
    <lineage>
        <taxon>Eukaryota</taxon>
        <taxon>Fungi</taxon>
        <taxon>Dikarya</taxon>
        <taxon>Ascomycota</taxon>
        <taxon>Pezizomycotina</taxon>
        <taxon>Eurotiomycetes</taxon>
        <taxon>Eurotiomycetidae</taxon>
        <taxon>Eurotiales</taxon>
        <taxon>Aspergillaceae</taxon>
        <taxon>Penicillium</taxon>
    </lineage>
</organism>
<proteinExistence type="predicted"/>
<dbReference type="EMBL" id="MDYO01000121">
    <property type="protein sequence ID" value="OQD84472.1"/>
    <property type="molecule type" value="Genomic_DNA"/>
</dbReference>
<name>A0A1V6Q6D1_9EURO</name>
<gene>
    <name evidence="1" type="ORF">PENSOL_c122G02298</name>
</gene>
<comment type="caution">
    <text evidence="1">The sequence shown here is derived from an EMBL/GenBank/DDBJ whole genome shotgun (WGS) entry which is preliminary data.</text>
</comment>
<accession>A0A1V6Q6D1</accession>
<protein>
    <submittedName>
        <fullName evidence="1">Uncharacterized protein</fullName>
    </submittedName>
</protein>
<reference evidence="2" key="1">
    <citation type="journal article" date="2017" name="Nat. Microbiol.">
        <title>Global analysis of biosynthetic gene clusters reveals vast potential of secondary metabolite production in Penicillium species.</title>
        <authorList>
            <person name="Nielsen J.C."/>
            <person name="Grijseels S."/>
            <person name="Prigent S."/>
            <person name="Ji B."/>
            <person name="Dainat J."/>
            <person name="Nielsen K.F."/>
            <person name="Frisvad J.C."/>
            <person name="Workman M."/>
            <person name="Nielsen J."/>
        </authorList>
    </citation>
    <scope>NUCLEOTIDE SEQUENCE [LARGE SCALE GENOMIC DNA]</scope>
    <source>
        <strain evidence="2">IBT 29525</strain>
    </source>
</reference>